<dbReference type="InterPro" id="IPR014729">
    <property type="entry name" value="Rossmann-like_a/b/a_fold"/>
</dbReference>
<comment type="catalytic activity">
    <reaction evidence="7 8">
        <text>(R)-pantoate + beta-alanine + ATP = (R)-pantothenate + AMP + diphosphate + H(+)</text>
        <dbReference type="Rhea" id="RHEA:10912"/>
        <dbReference type="ChEBI" id="CHEBI:15378"/>
        <dbReference type="ChEBI" id="CHEBI:15980"/>
        <dbReference type="ChEBI" id="CHEBI:29032"/>
        <dbReference type="ChEBI" id="CHEBI:30616"/>
        <dbReference type="ChEBI" id="CHEBI:33019"/>
        <dbReference type="ChEBI" id="CHEBI:57966"/>
        <dbReference type="ChEBI" id="CHEBI:456215"/>
        <dbReference type="EC" id="6.3.2.1"/>
    </reaction>
</comment>
<feature type="binding site" evidence="8">
    <location>
        <position position="176"/>
    </location>
    <ligand>
        <name>ATP</name>
        <dbReference type="ChEBI" id="CHEBI:30616"/>
    </ligand>
</feature>
<comment type="subunit">
    <text evidence="8">Homodimer.</text>
</comment>
<comment type="similarity">
    <text evidence="2 8">Belongs to the pantothenate synthetase family.</text>
</comment>
<dbReference type="InterPro" id="IPR042176">
    <property type="entry name" value="Pantoate_ligase_C"/>
</dbReference>
<feature type="binding site" evidence="8">
    <location>
        <position position="61"/>
    </location>
    <ligand>
        <name>(R)-pantoate</name>
        <dbReference type="ChEBI" id="CHEBI:15980"/>
    </ligand>
</feature>
<accession>A0A3D8YDE4</accession>
<comment type="caution">
    <text evidence="9">The sequence shown here is derived from an EMBL/GenBank/DDBJ whole genome shotgun (WGS) entry which is preliminary data.</text>
</comment>
<evidence type="ECO:0000256" key="4">
    <source>
        <dbReference type="ARBA" id="ARBA00022655"/>
    </source>
</evidence>
<dbReference type="EC" id="6.3.2.1" evidence="8"/>
<dbReference type="GO" id="GO:0004592">
    <property type="term" value="F:pantoate-beta-alanine ligase activity"/>
    <property type="evidence" value="ECO:0007669"/>
    <property type="project" value="UniProtKB-UniRule"/>
</dbReference>
<evidence type="ECO:0000256" key="7">
    <source>
        <dbReference type="ARBA" id="ARBA00048258"/>
    </source>
</evidence>
<evidence type="ECO:0000256" key="3">
    <source>
        <dbReference type="ARBA" id="ARBA00022598"/>
    </source>
</evidence>
<feature type="binding site" evidence="8">
    <location>
        <begin position="184"/>
        <end position="187"/>
    </location>
    <ligand>
        <name>ATP</name>
        <dbReference type="ChEBI" id="CHEBI:30616"/>
    </ligand>
</feature>
<feature type="binding site" evidence="8">
    <location>
        <begin position="147"/>
        <end position="150"/>
    </location>
    <ligand>
        <name>ATP</name>
        <dbReference type="ChEBI" id="CHEBI:30616"/>
    </ligand>
</feature>
<evidence type="ECO:0000256" key="8">
    <source>
        <dbReference type="HAMAP-Rule" id="MF_00158"/>
    </source>
</evidence>
<evidence type="ECO:0000256" key="1">
    <source>
        <dbReference type="ARBA" id="ARBA00004990"/>
    </source>
</evidence>
<evidence type="ECO:0000256" key="5">
    <source>
        <dbReference type="ARBA" id="ARBA00022741"/>
    </source>
</evidence>
<gene>
    <name evidence="8" type="primary">panC</name>
    <name evidence="9" type="ORF">DSL64_09420</name>
</gene>
<keyword evidence="8" id="KW-0963">Cytoplasm</keyword>
<evidence type="ECO:0000256" key="6">
    <source>
        <dbReference type="ARBA" id="ARBA00022840"/>
    </source>
</evidence>
<dbReference type="EMBL" id="QNUL01000005">
    <property type="protein sequence ID" value="REA62462.1"/>
    <property type="molecule type" value="Genomic_DNA"/>
</dbReference>
<keyword evidence="4 8" id="KW-0566">Pantothenate biosynthesis</keyword>
<dbReference type="InterPro" id="IPR003721">
    <property type="entry name" value="Pantoate_ligase"/>
</dbReference>
<organism evidence="9 10">
    <name type="scientific">Dyadobacter luteus</name>
    <dbReference type="NCBI Taxonomy" id="2259619"/>
    <lineage>
        <taxon>Bacteria</taxon>
        <taxon>Pseudomonadati</taxon>
        <taxon>Bacteroidota</taxon>
        <taxon>Cytophagia</taxon>
        <taxon>Cytophagales</taxon>
        <taxon>Spirosomataceae</taxon>
        <taxon>Dyadobacter</taxon>
    </lineage>
</organism>
<feature type="binding site" evidence="8">
    <location>
        <begin position="30"/>
        <end position="37"/>
    </location>
    <ligand>
        <name>ATP</name>
        <dbReference type="ChEBI" id="CHEBI:30616"/>
    </ligand>
</feature>
<evidence type="ECO:0000256" key="2">
    <source>
        <dbReference type="ARBA" id="ARBA00009256"/>
    </source>
</evidence>
<keyword evidence="3 8" id="KW-0436">Ligase</keyword>
<dbReference type="RefSeq" id="WP_115830493.1">
    <property type="nucleotide sequence ID" value="NZ_QNUL01000005.1"/>
</dbReference>
<reference evidence="9 10" key="1">
    <citation type="submission" date="2018-07" db="EMBL/GenBank/DDBJ databases">
        <title>Dyadobacter roseus sp. nov., isolated from rose rhizosphere soil.</title>
        <authorList>
            <person name="Chen L."/>
        </authorList>
    </citation>
    <scope>NUCLEOTIDE SEQUENCE [LARGE SCALE GENOMIC DNA]</scope>
    <source>
        <strain evidence="9 10">RS19</strain>
    </source>
</reference>
<dbReference type="NCBIfam" id="TIGR00018">
    <property type="entry name" value="panC"/>
    <property type="match status" value="1"/>
</dbReference>
<dbReference type="GO" id="GO:0005524">
    <property type="term" value="F:ATP binding"/>
    <property type="evidence" value="ECO:0007669"/>
    <property type="project" value="UniProtKB-KW"/>
</dbReference>
<dbReference type="HAMAP" id="MF_00158">
    <property type="entry name" value="PanC"/>
    <property type="match status" value="1"/>
</dbReference>
<dbReference type="UniPathway" id="UPA00028">
    <property type="reaction ID" value="UER00005"/>
</dbReference>
<keyword evidence="10" id="KW-1185">Reference proteome</keyword>
<comment type="pathway">
    <text evidence="1 8">Cofactor biosynthesis; (R)-pantothenate biosynthesis; (R)-pantothenate from (R)-pantoate and beta-alanine: step 1/1.</text>
</comment>
<dbReference type="GO" id="GO:0015940">
    <property type="term" value="P:pantothenate biosynthetic process"/>
    <property type="evidence" value="ECO:0007669"/>
    <property type="project" value="UniProtKB-UniRule"/>
</dbReference>
<dbReference type="CDD" id="cd00560">
    <property type="entry name" value="PanC"/>
    <property type="match status" value="1"/>
</dbReference>
<feature type="binding site" evidence="8">
    <location>
        <position position="153"/>
    </location>
    <ligand>
        <name>(R)-pantoate</name>
        <dbReference type="ChEBI" id="CHEBI:15980"/>
    </ligand>
</feature>
<evidence type="ECO:0000313" key="10">
    <source>
        <dbReference type="Proteomes" id="UP000256373"/>
    </source>
</evidence>
<dbReference type="GO" id="GO:0005829">
    <property type="term" value="C:cytosol"/>
    <property type="evidence" value="ECO:0007669"/>
    <property type="project" value="TreeGrafter"/>
</dbReference>
<dbReference type="PANTHER" id="PTHR21299">
    <property type="entry name" value="CYTIDYLATE KINASE/PANTOATE-BETA-ALANINE LIGASE"/>
    <property type="match status" value="1"/>
</dbReference>
<dbReference type="PANTHER" id="PTHR21299:SF1">
    <property type="entry name" value="PANTOATE--BETA-ALANINE LIGASE"/>
    <property type="match status" value="1"/>
</dbReference>
<feature type="active site" description="Proton donor" evidence="8">
    <location>
        <position position="37"/>
    </location>
</feature>
<keyword evidence="5 8" id="KW-0547">Nucleotide-binding</keyword>
<protein>
    <recommendedName>
        <fullName evidence="8">Pantothenate synthetase</fullName>
        <shortName evidence="8">PS</shortName>
        <ecNumber evidence="8">6.3.2.1</ecNumber>
    </recommendedName>
    <alternativeName>
        <fullName evidence="8">Pantoate--beta-alanine ligase</fullName>
    </alternativeName>
    <alternativeName>
        <fullName evidence="8">Pantoate-activating enzyme</fullName>
    </alternativeName>
</protein>
<proteinExistence type="inferred from homology"/>
<dbReference type="Proteomes" id="UP000256373">
    <property type="component" value="Unassembled WGS sequence"/>
</dbReference>
<comment type="subcellular location">
    <subcellularLocation>
        <location evidence="8">Cytoplasm</location>
    </subcellularLocation>
</comment>
<keyword evidence="6 8" id="KW-0067">ATP-binding</keyword>
<sequence>MEVFTSIPAFRNFLKQQRASGKTIGFVPTMGALHNGHISLLESAGAENDLAVCSIFVNPTQFNNPADLEKYPRTLEADTELLQAAGCSAVFAPSVQEMYPDTAVMTFNFGNLETVMEGVSRPGHFNGVGLVVSKLFNIVQPDKAYFGQKDLQQVAVISRLVSDLSFQLELVICPTVREESGLAMSSRNQRLSDKEKILAANIHRILSVAKESLLKGQTPETVRTNAEAEFKKYEAFTLDYFEIADLKTLETISEIGSTGNNAICVAVFLGPVRLIDNIVF</sequence>
<dbReference type="AlphaFoldDB" id="A0A3D8YDE4"/>
<comment type="function">
    <text evidence="8">Catalyzes the condensation of pantoate with beta-alanine in an ATP-dependent reaction via a pantoyl-adenylate intermediate.</text>
</comment>
<dbReference type="Pfam" id="PF02569">
    <property type="entry name" value="Pantoate_ligase"/>
    <property type="match status" value="1"/>
</dbReference>
<evidence type="ECO:0000313" key="9">
    <source>
        <dbReference type="EMBL" id="REA62462.1"/>
    </source>
</evidence>
<dbReference type="FunFam" id="3.40.50.620:FF:000013">
    <property type="entry name" value="Pantothenate synthetase"/>
    <property type="match status" value="1"/>
</dbReference>
<feature type="binding site" evidence="8">
    <location>
        <position position="61"/>
    </location>
    <ligand>
        <name>beta-alanine</name>
        <dbReference type="ChEBI" id="CHEBI:57966"/>
    </ligand>
</feature>
<dbReference type="Gene3D" id="3.30.1300.10">
    <property type="entry name" value="Pantoate-beta-alanine ligase, C-terminal domain"/>
    <property type="match status" value="1"/>
</dbReference>
<dbReference type="SUPFAM" id="SSF52374">
    <property type="entry name" value="Nucleotidylyl transferase"/>
    <property type="match status" value="1"/>
</dbReference>
<dbReference type="Gene3D" id="3.40.50.620">
    <property type="entry name" value="HUPs"/>
    <property type="match status" value="1"/>
</dbReference>
<dbReference type="OrthoDB" id="9773087at2"/>
<name>A0A3D8YDE4_9BACT</name>
<comment type="miscellaneous">
    <text evidence="8">The reaction proceeds by a bi uni uni bi ping pong mechanism.</text>
</comment>